<dbReference type="InterPro" id="IPR032710">
    <property type="entry name" value="NTF2-like_dom_sf"/>
</dbReference>
<dbReference type="EMBL" id="PDWK01000058">
    <property type="protein sequence ID" value="KAF1688243.1"/>
    <property type="molecule type" value="Genomic_DNA"/>
</dbReference>
<feature type="domain" description="YchJ-like middle NTF2-like" evidence="3">
    <location>
        <begin position="27"/>
        <end position="122"/>
    </location>
</feature>
<dbReference type="AlphaFoldDB" id="A0A921NSM5"/>
<comment type="caution">
    <text evidence="4">The sequence shown here is derived from an EMBL/GenBank/DDBJ whole genome shotgun (WGS) entry which is preliminary data.</text>
</comment>
<evidence type="ECO:0000313" key="5">
    <source>
        <dbReference type="Proteomes" id="UP000717981"/>
    </source>
</evidence>
<dbReference type="Pfam" id="PF17775">
    <property type="entry name" value="YchJ_M-like"/>
    <property type="match status" value="1"/>
</dbReference>
<dbReference type="InterPro" id="IPR023006">
    <property type="entry name" value="YchJ-like"/>
</dbReference>
<keyword evidence="5" id="KW-1185">Reference proteome</keyword>
<name>A0A921NSM5_9GAMM</name>
<organism evidence="4 5">
    <name type="scientific">Pseudoxanthomonas taiwanensis</name>
    <dbReference type="NCBI Taxonomy" id="176598"/>
    <lineage>
        <taxon>Bacteria</taxon>
        <taxon>Pseudomonadati</taxon>
        <taxon>Pseudomonadota</taxon>
        <taxon>Gammaproteobacteria</taxon>
        <taxon>Lysobacterales</taxon>
        <taxon>Lysobacteraceae</taxon>
        <taxon>Pseudoxanthomonas</taxon>
    </lineage>
</organism>
<proteinExistence type="inferred from homology"/>
<dbReference type="RefSeq" id="WP_162125048.1">
    <property type="nucleotide sequence ID" value="NZ_PDWK01000058.1"/>
</dbReference>
<dbReference type="InterPro" id="IPR004027">
    <property type="entry name" value="SEC_C_motif"/>
</dbReference>
<dbReference type="Proteomes" id="UP000717981">
    <property type="component" value="Unassembled WGS sequence"/>
</dbReference>
<accession>A0A921NSM5</accession>
<dbReference type="SUPFAM" id="SSF54427">
    <property type="entry name" value="NTF2-like"/>
    <property type="match status" value="1"/>
</dbReference>
<dbReference type="Gene3D" id="3.10.450.50">
    <property type="match status" value="1"/>
</dbReference>
<evidence type="ECO:0000256" key="2">
    <source>
        <dbReference type="HAMAP-Rule" id="MF_00612"/>
    </source>
</evidence>
<gene>
    <name evidence="4" type="ORF">CR938_10950</name>
</gene>
<dbReference type="InterPro" id="IPR048469">
    <property type="entry name" value="YchJ-like_M"/>
</dbReference>
<dbReference type="OrthoDB" id="21421at2"/>
<evidence type="ECO:0000256" key="1">
    <source>
        <dbReference type="ARBA" id="ARBA00010839"/>
    </source>
</evidence>
<protein>
    <recommendedName>
        <fullName evidence="2">UPF0225 protein CR938_10950</fullName>
    </recommendedName>
</protein>
<comment type="similarity">
    <text evidence="1 2">Belongs to the UPF0225 family.</text>
</comment>
<evidence type="ECO:0000313" key="4">
    <source>
        <dbReference type="EMBL" id="KAF1688243.1"/>
    </source>
</evidence>
<dbReference type="HAMAP" id="MF_00612">
    <property type="entry name" value="UPF0225"/>
    <property type="match status" value="1"/>
</dbReference>
<evidence type="ECO:0000259" key="3">
    <source>
        <dbReference type="Pfam" id="PF17775"/>
    </source>
</evidence>
<reference evidence="4" key="1">
    <citation type="submission" date="2017-10" db="EMBL/GenBank/DDBJ databases">
        <title>Whole genome sequencing of members of genus Pseudoxanthomonas.</title>
        <authorList>
            <person name="Kumar S."/>
            <person name="Bansal K."/>
            <person name="Kaur A."/>
            <person name="Patil P."/>
            <person name="Sharma S."/>
            <person name="Patil P.B."/>
        </authorList>
    </citation>
    <scope>NUCLEOTIDE SEQUENCE</scope>
    <source>
        <strain evidence="4">DSM 22914</strain>
    </source>
</reference>
<dbReference type="Pfam" id="PF02810">
    <property type="entry name" value="SEC-C"/>
    <property type="match status" value="1"/>
</dbReference>
<sequence length="125" mass="13946">MLCPCGTGREYEDCCGPWHAGEAAPDPLATMRSRYSAYVLGLPDHLRATWHPSTCPAHLDLEDPDGRRVVWLGLTVKSHRVAGDRGEVEFVARYRVGGGSAVRMHELSRFVREGGRWYYVDGDLS</sequence>